<reference evidence="2 3" key="1">
    <citation type="submission" date="2016-10" db="EMBL/GenBank/DDBJ databases">
        <authorList>
            <person name="de Groot N.N."/>
        </authorList>
    </citation>
    <scope>NUCLEOTIDE SEQUENCE [LARGE SCALE GENOMIC DNA]</scope>
    <source>
        <strain evidence="2 3">Nl7</strain>
    </source>
</reference>
<dbReference type="SUPFAM" id="SSF56954">
    <property type="entry name" value="Outer membrane efflux proteins (OEP)"/>
    <property type="match status" value="1"/>
</dbReference>
<sequence>MNKALDEQIATDLWLKTELVQAYEALSAVQNEIGVLRNEILPAARSAFEVTNKGYELGRFSFLEVLDAQRTLFQNQILHVRALANYQRLINEIERLIGRPLNRVLNQRTTNSSVVKDYEE</sequence>
<dbReference type="InterPro" id="IPR003423">
    <property type="entry name" value="OMP_efflux"/>
</dbReference>
<evidence type="ECO:0000313" key="3">
    <source>
        <dbReference type="Proteomes" id="UP000183339"/>
    </source>
</evidence>
<evidence type="ECO:0000256" key="1">
    <source>
        <dbReference type="ARBA" id="ARBA00007613"/>
    </source>
</evidence>
<proteinExistence type="inferred from homology"/>
<dbReference type="PANTHER" id="PTHR30203">
    <property type="entry name" value="OUTER MEMBRANE CATION EFFLUX PROTEIN"/>
    <property type="match status" value="1"/>
</dbReference>
<accession>A0A1I0GAR4</accession>
<comment type="similarity">
    <text evidence="1">Belongs to the outer membrane factor (OMF) (TC 1.B.17) family.</text>
</comment>
<dbReference type="AlphaFoldDB" id="A0A1I0GAR4"/>
<dbReference type="GO" id="GO:0015562">
    <property type="term" value="F:efflux transmembrane transporter activity"/>
    <property type="evidence" value="ECO:0007669"/>
    <property type="project" value="InterPro"/>
</dbReference>
<gene>
    <name evidence="2" type="ORF">SAMN05216412_11230</name>
</gene>
<protein>
    <submittedName>
        <fullName evidence="2">Outer membrane protein, cobalt-zinc-cadmium efflux system</fullName>
    </submittedName>
</protein>
<evidence type="ECO:0000313" key="2">
    <source>
        <dbReference type="EMBL" id="SET67055.1"/>
    </source>
</evidence>
<dbReference type="Proteomes" id="UP000183339">
    <property type="component" value="Unassembled WGS sequence"/>
</dbReference>
<dbReference type="PANTHER" id="PTHR30203:SF24">
    <property type="entry name" value="BLR4935 PROTEIN"/>
    <property type="match status" value="1"/>
</dbReference>
<dbReference type="Pfam" id="PF02321">
    <property type="entry name" value="OEP"/>
    <property type="match status" value="1"/>
</dbReference>
<organism evidence="2 3">
    <name type="scientific">Nitrosospira multiformis</name>
    <dbReference type="NCBI Taxonomy" id="1231"/>
    <lineage>
        <taxon>Bacteria</taxon>
        <taxon>Pseudomonadati</taxon>
        <taxon>Pseudomonadota</taxon>
        <taxon>Betaproteobacteria</taxon>
        <taxon>Nitrosomonadales</taxon>
        <taxon>Nitrosomonadaceae</taxon>
        <taxon>Nitrosospira</taxon>
    </lineage>
</organism>
<dbReference type="Gene3D" id="1.20.1600.10">
    <property type="entry name" value="Outer membrane efflux proteins (OEP)"/>
    <property type="match status" value="1"/>
</dbReference>
<dbReference type="EMBL" id="FOHI01000012">
    <property type="protein sequence ID" value="SET67055.1"/>
    <property type="molecule type" value="Genomic_DNA"/>
</dbReference>
<dbReference type="InterPro" id="IPR010131">
    <property type="entry name" value="MdtP/NodT-like"/>
</dbReference>
<name>A0A1I0GAR4_9PROT</name>